<dbReference type="InterPro" id="IPR041232">
    <property type="entry name" value="NPL"/>
</dbReference>
<feature type="compositionally biased region" description="Polar residues" evidence="10">
    <location>
        <begin position="229"/>
        <end position="257"/>
    </location>
</feature>
<feature type="compositionally biased region" description="Acidic residues" evidence="10">
    <location>
        <begin position="153"/>
        <end position="182"/>
    </location>
</feature>
<feature type="compositionally biased region" description="Acidic residues" evidence="10">
    <location>
        <begin position="100"/>
        <end position="119"/>
    </location>
</feature>
<keyword evidence="7" id="KW-0804">Transcription</keyword>
<dbReference type="Proteomes" id="UP000694251">
    <property type="component" value="Chromosome 10"/>
</dbReference>
<feature type="compositionally biased region" description="Low complexity" evidence="10">
    <location>
        <begin position="198"/>
        <end position="215"/>
    </location>
</feature>
<evidence type="ECO:0000256" key="10">
    <source>
        <dbReference type="SAM" id="MobiDB-lite"/>
    </source>
</evidence>
<proteinExistence type="inferred from homology"/>
<reference evidence="12 13" key="1">
    <citation type="submission" date="2020-12" db="EMBL/GenBank/DDBJ databases">
        <title>Concerted genomic and epigenomic changes stabilize Arabidopsis allopolyploids.</title>
        <authorList>
            <person name="Chen Z."/>
        </authorList>
    </citation>
    <scope>NUCLEOTIDE SEQUENCE [LARGE SCALE GENOMIC DNA]</scope>
    <source>
        <strain evidence="12">As9502</strain>
        <tissue evidence="12">Leaf</tissue>
    </source>
</reference>
<keyword evidence="9" id="KW-0862">Zinc</keyword>
<accession>A0A8T1ZY09</accession>
<comment type="caution">
    <text evidence="12">The sequence shown here is derived from an EMBL/GenBank/DDBJ whole genome shotgun (WGS) entry which is preliminary data.</text>
</comment>
<sequence length="268" mass="28811">MEFWGIEVKPGKPVTVIPKEGTLIHVSQASLGECKNKKGEFVPLHVKVGNQNLVLGTLSTENIPQLFCDLVFEKEFELSHTWGKGSVYFVGYKTPNINEEGECFSDSEEEEEEEEEVEEVPATITANGNAAKAVAKPKAKPAEVTKTAKPAADAEEDDSDSDEGMDEDDSDGDDDSEEEEETPTPKKPASSKKRANETAPKAPVSSKKAKVAVTPQKTEEKNKGGKTPKTATQSPKSASQVSCGSCKKTFNSGNALESHNKAKHSAAK</sequence>
<keyword evidence="9" id="KW-0863">Zinc-finger</keyword>
<dbReference type="FunFam" id="2.60.120.340:FF:000004">
    <property type="entry name" value="Histone deacetylase HDT1"/>
    <property type="match status" value="1"/>
</dbReference>
<evidence type="ECO:0000256" key="3">
    <source>
        <dbReference type="ARBA" id="ARBA00022491"/>
    </source>
</evidence>
<comment type="subcellular location">
    <subcellularLocation>
        <location evidence="1">Nucleus</location>
        <location evidence="1">Nucleolus</location>
    </subcellularLocation>
</comment>
<evidence type="ECO:0000256" key="5">
    <source>
        <dbReference type="ARBA" id="ARBA00022853"/>
    </source>
</evidence>
<evidence type="ECO:0000313" key="13">
    <source>
        <dbReference type="Proteomes" id="UP000694251"/>
    </source>
</evidence>
<dbReference type="AlphaFoldDB" id="A0A8T1ZY09"/>
<feature type="domain" description="C2H2-type" evidence="11">
    <location>
        <begin position="241"/>
        <end position="268"/>
    </location>
</feature>
<dbReference type="PROSITE" id="PS50157">
    <property type="entry name" value="ZINC_FINGER_C2H2_2"/>
    <property type="match status" value="1"/>
</dbReference>
<evidence type="ECO:0000256" key="6">
    <source>
        <dbReference type="ARBA" id="ARBA00023015"/>
    </source>
</evidence>
<keyword evidence="4" id="KW-0378">Hydrolase</keyword>
<dbReference type="GO" id="GO:0016787">
    <property type="term" value="F:hydrolase activity"/>
    <property type="evidence" value="ECO:0007669"/>
    <property type="project" value="UniProtKB-KW"/>
</dbReference>
<dbReference type="GO" id="GO:0005730">
    <property type="term" value="C:nucleolus"/>
    <property type="evidence" value="ECO:0007669"/>
    <property type="project" value="UniProtKB-SubCell"/>
</dbReference>
<keyword evidence="3" id="KW-0678">Repressor</keyword>
<dbReference type="Pfam" id="PF17800">
    <property type="entry name" value="NPL"/>
    <property type="match status" value="1"/>
</dbReference>
<organism evidence="12 13">
    <name type="scientific">Arabidopsis suecica</name>
    <name type="common">Swedish thale-cress</name>
    <name type="synonym">Cardaminopsis suecica</name>
    <dbReference type="NCBI Taxonomy" id="45249"/>
    <lineage>
        <taxon>Eukaryota</taxon>
        <taxon>Viridiplantae</taxon>
        <taxon>Streptophyta</taxon>
        <taxon>Embryophyta</taxon>
        <taxon>Tracheophyta</taxon>
        <taxon>Spermatophyta</taxon>
        <taxon>Magnoliopsida</taxon>
        <taxon>eudicotyledons</taxon>
        <taxon>Gunneridae</taxon>
        <taxon>Pentapetalae</taxon>
        <taxon>rosids</taxon>
        <taxon>malvids</taxon>
        <taxon>Brassicales</taxon>
        <taxon>Brassicaceae</taxon>
        <taxon>Camelineae</taxon>
        <taxon>Arabidopsis</taxon>
    </lineage>
</organism>
<keyword evidence="5" id="KW-0156">Chromatin regulator</keyword>
<protein>
    <submittedName>
        <fullName evidence="12">Zinc finger C2H2-type</fullName>
    </submittedName>
</protein>
<evidence type="ECO:0000256" key="4">
    <source>
        <dbReference type="ARBA" id="ARBA00022801"/>
    </source>
</evidence>
<name>A0A8T1ZY09_ARASU</name>
<keyword evidence="9" id="KW-0479">Metal-binding</keyword>
<keyword evidence="6" id="KW-0805">Transcription regulation</keyword>
<dbReference type="EMBL" id="JAEFBJ010000010">
    <property type="protein sequence ID" value="KAG7564469.1"/>
    <property type="molecule type" value="Genomic_DNA"/>
</dbReference>
<evidence type="ECO:0000259" key="11">
    <source>
        <dbReference type="PROSITE" id="PS50157"/>
    </source>
</evidence>
<evidence type="ECO:0000256" key="9">
    <source>
        <dbReference type="PROSITE-ProRule" id="PRU00042"/>
    </source>
</evidence>
<evidence type="ECO:0000256" key="8">
    <source>
        <dbReference type="ARBA" id="ARBA00023242"/>
    </source>
</evidence>
<keyword evidence="13" id="KW-1185">Reference proteome</keyword>
<feature type="compositionally biased region" description="Low complexity" evidence="10">
    <location>
        <begin position="130"/>
        <end position="151"/>
    </location>
</feature>
<feature type="region of interest" description="Disordered" evidence="10">
    <location>
        <begin position="100"/>
        <end position="268"/>
    </location>
</feature>
<dbReference type="OrthoDB" id="2019803at2759"/>
<dbReference type="PROSITE" id="PS00028">
    <property type="entry name" value="ZINC_FINGER_C2H2_1"/>
    <property type="match status" value="1"/>
</dbReference>
<evidence type="ECO:0000256" key="1">
    <source>
        <dbReference type="ARBA" id="ARBA00004604"/>
    </source>
</evidence>
<dbReference type="GO" id="GO:0008270">
    <property type="term" value="F:zinc ion binding"/>
    <property type="evidence" value="ECO:0007669"/>
    <property type="project" value="UniProtKB-KW"/>
</dbReference>
<comment type="similarity">
    <text evidence="2">Belongs to the histone deacetylase HD2 family.</text>
</comment>
<evidence type="ECO:0000256" key="2">
    <source>
        <dbReference type="ARBA" id="ARBA00006673"/>
    </source>
</evidence>
<gene>
    <name evidence="12" type="ORF">ISN44_As10g012350</name>
</gene>
<evidence type="ECO:0000256" key="7">
    <source>
        <dbReference type="ARBA" id="ARBA00023163"/>
    </source>
</evidence>
<dbReference type="InterPro" id="IPR013087">
    <property type="entry name" value="Znf_C2H2_type"/>
</dbReference>
<dbReference type="GO" id="GO:0006325">
    <property type="term" value="P:chromatin organization"/>
    <property type="evidence" value="ECO:0007669"/>
    <property type="project" value="UniProtKB-KW"/>
</dbReference>
<keyword evidence="8" id="KW-0539">Nucleus</keyword>
<evidence type="ECO:0000313" key="12">
    <source>
        <dbReference type="EMBL" id="KAG7564469.1"/>
    </source>
</evidence>